<dbReference type="OrthoDB" id="6717322at2759"/>
<evidence type="ECO:0000256" key="2">
    <source>
        <dbReference type="ARBA" id="ARBA00006840"/>
    </source>
</evidence>
<feature type="transmembrane region" description="Helical" evidence="7">
    <location>
        <begin position="20"/>
        <end position="39"/>
    </location>
</feature>
<dbReference type="PRINTS" id="PR00259">
    <property type="entry name" value="TMFOUR"/>
</dbReference>
<keyword evidence="4 7" id="KW-1133">Transmembrane helix</keyword>
<evidence type="ECO:0000256" key="4">
    <source>
        <dbReference type="ARBA" id="ARBA00022989"/>
    </source>
</evidence>
<evidence type="ECO:0000256" key="3">
    <source>
        <dbReference type="ARBA" id="ARBA00022692"/>
    </source>
</evidence>
<proteinExistence type="inferred from homology"/>
<comment type="subcellular location">
    <subcellularLocation>
        <location evidence="1 7">Membrane</location>
        <topology evidence="1 7">Multi-pass membrane protein</topology>
    </subcellularLocation>
</comment>
<name>A0A9N9XLL0_PHYSR</name>
<evidence type="ECO:0000313" key="9">
    <source>
        <dbReference type="Proteomes" id="UP001153712"/>
    </source>
</evidence>
<keyword evidence="3 7" id="KW-0812">Transmembrane</keyword>
<dbReference type="PIRSF" id="PIRSF002419">
    <property type="entry name" value="Tetraspanin"/>
    <property type="match status" value="1"/>
</dbReference>
<dbReference type="GO" id="GO:0005886">
    <property type="term" value="C:plasma membrane"/>
    <property type="evidence" value="ECO:0007669"/>
    <property type="project" value="TreeGrafter"/>
</dbReference>
<dbReference type="AlphaFoldDB" id="A0A9N9XLL0"/>
<dbReference type="SUPFAM" id="SSF48652">
    <property type="entry name" value="Tetraspanin"/>
    <property type="match status" value="1"/>
</dbReference>
<reference evidence="8" key="1">
    <citation type="submission" date="2022-01" db="EMBL/GenBank/DDBJ databases">
        <authorList>
            <person name="King R."/>
        </authorList>
    </citation>
    <scope>NUCLEOTIDE SEQUENCE</scope>
</reference>
<feature type="disulfide bond" evidence="6">
    <location>
        <begin position="154"/>
        <end position="170"/>
    </location>
</feature>
<protein>
    <recommendedName>
        <fullName evidence="7">Tetraspanin</fullName>
    </recommendedName>
</protein>
<evidence type="ECO:0000256" key="6">
    <source>
        <dbReference type="PIRSR" id="PIRSR002419-1"/>
    </source>
</evidence>
<evidence type="ECO:0000256" key="5">
    <source>
        <dbReference type="ARBA" id="ARBA00023136"/>
    </source>
</evidence>
<dbReference type="Proteomes" id="UP001153712">
    <property type="component" value="Chromosome 2"/>
</dbReference>
<comment type="similarity">
    <text evidence="2 7">Belongs to the tetraspanin (TM4SF) family.</text>
</comment>
<dbReference type="InterPro" id="IPR000301">
    <property type="entry name" value="Tetraspanin_animals"/>
</dbReference>
<dbReference type="EMBL" id="OU900095">
    <property type="protein sequence ID" value="CAG9858748.1"/>
    <property type="molecule type" value="Genomic_DNA"/>
</dbReference>
<dbReference type="Gene3D" id="1.10.1450.10">
    <property type="entry name" value="Tetraspanin"/>
    <property type="match status" value="1"/>
</dbReference>
<organism evidence="8 9">
    <name type="scientific">Phyllotreta striolata</name>
    <name type="common">Striped flea beetle</name>
    <name type="synonym">Crioceris striolata</name>
    <dbReference type="NCBI Taxonomy" id="444603"/>
    <lineage>
        <taxon>Eukaryota</taxon>
        <taxon>Metazoa</taxon>
        <taxon>Ecdysozoa</taxon>
        <taxon>Arthropoda</taxon>
        <taxon>Hexapoda</taxon>
        <taxon>Insecta</taxon>
        <taxon>Pterygota</taxon>
        <taxon>Neoptera</taxon>
        <taxon>Endopterygota</taxon>
        <taxon>Coleoptera</taxon>
        <taxon>Polyphaga</taxon>
        <taxon>Cucujiformia</taxon>
        <taxon>Chrysomeloidea</taxon>
        <taxon>Chrysomelidae</taxon>
        <taxon>Galerucinae</taxon>
        <taxon>Alticini</taxon>
        <taxon>Phyllotreta</taxon>
    </lineage>
</organism>
<accession>A0A9N9XLL0</accession>
<evidence type="ECO:0000313" key="8">
    <source>
        <dbReference type="EMBL" id="CAG9858748.1"/>
    </source>
</evidence>
<dbReference type="InterPro" id="IPR018499">
    <property type="entry name" value="Tetraspanin/Peripherin"/>
</dbReference>
<dbReference type="InterPro" id="IPR008952">
    <property type="entry name" value="Tetraspanin_EC2_sf"/>
</dbReference>
<keyword evidence="9" id="KW-1185">Reference proteome</keyword>
<dbReference type="PANTHER" id="PTHR19282:SF544">
    <property type="entry name" value="TETRASPANIN"/>
    <property type="match status" value="1"/>
</dbReference>
<feature type="transmembrane region" description="Helical" evidence="7">
    <location>
        <begin position="196"/>
        <end position="220"/>
    </location>
</feature>
<keyword evidence="5 7" id="KW-0472">Membrane</keyword>
<dbReference type="CDD" id="cd03127">
    <property type="entry name" value="tetraspanin_LEL"/>
    <property type="match status" value="1"/>
</dbReference>
<sequence length="242" mass="27384">MMKFIKMGCDEDIVKCSVFWTNFVLALVGISLISVGIIYKVNLEEFLAALPEHYEDLTIVPILTAPLGTSLIILAVFGCYGCLTERKKIVAAYIIILLLLFVIQISIGISCFYRIGNKAIFRSELESTVREVFENNSYINKSLIDLIQHRLKCCGLNGPNYWTNGIPQSCYQTNKEDIFENSCTTELYEYINYCQYMMGVCITVLSFAQVIASVVSLFFVRCLKNSEEYASVRELSLENGLI</sequence>
<keyword evidence="6" id="KW-1015">Disulfide bond</keyword>
<feature type="disulfide bond" evidence="6">
    <location>
        <begin position="153"/>
        <end position="183"/>
    </location>
</feature>
<evidence type="ECO:0000256" key="7">
    <source>
        <dbReference type="RuleBase" id="RU361218"/>
    </source>
</evidence>
<feature type="transmembrane region" description="Helical" evidence="7">
    <location>
        <begin position="90"/>
        <end position="115"/>
    </location>
</feature>
<evidence type="ECO:0000256" key="1">
    <source>
        <dbReference type="ARBA" id="ARBA00004141"/>
    </source>
</evidence>
<dbReference type="PANTHER" id="PTHR19282">
    <property type="entry name" value="TETRASPANIN"/>
    <property type="match status" value="1"/>
</dbReference>
<feature type="transmembrane region" description="Helical" evidence="7">
    <location>
        <begin position="59"/>
        <end position="83"/>
    </location>
</feature>
<gene>
    <name evidence="8" type="ORF">PHYEVI_LOCUS5135</name>
</gene>
<dbReference type="Pfam" id="PF00335">
    <property type="entry name" value="Tetraspanin"/>
    <property type="match status" value="1"/>
</dbReference>